<dbReference type="Proteomes" id="UP000059542">
    <property type="component" value="Chromosome"/>
</dbReference>
<comment type="subcellular location">
    <subcellularLocation>
        <location evidence="1">Virion</location>
    </subcellularLocation>
</comment>
<gene>
    <name evidence="3" type="ORF">AUC43_15290</name>
</gene>
<dbReference type="STRING" id="1411621.AUC43_15290"/>
<dbReference type="Pfam" id="PF05065">
    <property type="entry name" value="Phage_capsid"/>
    <property type="match status" value="1"/>
</dbReference>
<dbReference type="KEGG" id="hyg:AUC43_15290"/>
<evidence type="ECO:0000313" key="4">
    <source>
        <dbReference type="Proteomes" id="UP000059542"/>
    </source>
</evidence>
<organism evidence="3 4">
    <name type="scientific">Hymenobacter sedentarius</name>
    <dbReference type="NCBI Taxonomy" id="1411621"/>
    <lineage>
        <taxon>Bacteria</taxon>
        <taxon>Pseudomonadati</taxon>
        <taxon>Bacteroidota</taxon>
        <taxon>Cytophagia</taxon>
        <taxon>Cytophagales</taxon>
        <taxon>Hymenobacteraceae</taxon>
        <taxon>Hymenobacter</taxon>
    </lineage>
</organism>
<protein>
    <recommendedName>
        <fullName evidence="2">Phage capsid-like C-terminal domain-containing protein</fullName>
    </recommendedName>
</protein>
<evidence type="ECO:0000256" key="1">
    <source>
        <dbReference type="ARBA" id="ARBA00004328"/>
    </source>
</evidence>
<keyword evidence="4" id="KW-1185">Reference proteome</keyword>
<dbReference type="InterPro" id="IPR024455">
    <property type="entry name" value="Phage_capsid"/>
</dbReference>
<name>A0A0U4BSB2_9BACT</name>
<evidence type="ECO:0000313" key="3">
    <source>
        <dbReference type="EMBL" id="ALW86327.1"/>
    </source>
</evidence>
<dbReference type="RefSeq" id="WP_068195512.1">
    <property type="nucleotide sequence ID" value="NZ_CP013909.1"/>
</dbReference>
<dbReference type="SUPFAM" id="SSF56563">
    <property type="entry name" value="Major capsid protein gp5"/>
    <property type="match status" value="1"/>
</dbReference>
<dbReference type="AlphaFoldDB" id="A0A0U4BSB2"/>
<accession>A0A0U4BSB2</accession>
<proteinExistence type="predicted"/>
<dbReference type="Gene3D" id="3.30.2320.10">
    <property type="entry name" value="hypothetical protein PF0899 domain"/>
    <property type="match status" value="1"/>
</dbReference>
<feature type="domain" description="Phage capsid-like C-terminal" evidence="2">
    <location>
        <begin position="119"/>
        <end position="370"/>
    </location>
</feature>
<dbReference type="EMBL" id="CP013909">
    <property type="protein sequence ID" value="ALW86327.1"/>
    <property type="molecule type" value="Genomic_DNA"/>
</dbReference>
<sequence length="380" mass="40751">MEINEFKAQLQEVANVVKTDLASLEAKHAADLLAVQASLDAIAAEQKNAKIGAEKRETASSFLAVVEAKSEDLKNLAERKTVTFQLDEKAAVNMFTAAGANFVGKTELGYQAAPAAPTSISDIVAGGTINTPSLSYVRITGYEGGPQMVAEGGLKPKFSLTTELIDATVKKIAVTAKFSEEATKDATTFVSLVQSEMVRLHNEYLDEQSLLGSGTGNDLQGIMPLAKSFDAGYFASTISNAQKIDVIRVAIAQARIALYTPSHVVMNPVDVADLELQKDANGNYLLPTILSGTLSTIGRVKIVEMDAMPTGQFLVGSFDRGAKLYTRDGLTLRVYDQNEDDAMHNMILVVLESRHVQLVNRPEAFIKGSFASAITSLNKA</sequence>
<reference evidence="3 4" key="1">
    <citation type="submission" date="2015-12" db="EMBL/GenBank/DDBJ databases">
        <authorList>
            <person name="Shamseldin A."/>
            <person name="Moawad H."/>
            <person name="Abd El-Rahim W.M."/>
            <person name="Sadowsky M.J."/>
        </authorList>
    </citation>
    <scope>NUCLEOTIDE SEQUENCE [LARGE SCALE GENOMIC DNA]</scope>
    <source>
        <strain evidence="3 4">DG5B</strain>
    </source>
</reference>
<dbReference type="Gene3D" id="3.30.2400.10">
    <property type="entry name" value="Major capsid protein gp5"/>
    <property type="match status" value="1"/>
</dbReference>
<dbReference type="OrthoDB" id="637859at2"/>
<evidence type="ECO:0000259" key="2">
    <source>
        <dbReference type="Pfam" id="PF05065"/>
    </source>
</evidence>
<dbReference type="NCBIfam" id="TIGR01554">
    <property type="entry name" value="major_cap_HK97"/>
    <property type="match status" value="1"/>
</dbReference>
<dbReference type="InterPro" id="IPR054612">
    <property type="entry name" value="Phage_capsid-like_C"/>
</dbReference>